<evidence type="ECO:0000256" key="5">
    <source>
        <dbReference type="SAM" id="MobiDB-lite"/>
    </source>
</evidence>
<keyword evidence="2" id="KW-0812">Transmembrane</keyword>
<keyword evidence="7" id="KW-1185">Reference proteome</keyword>
<gene>
    <name evidence="6" type="primary">Cox18</name>
    <name evidence="6" type="ORF">EYF80_060512</name>
</gene>
<accession>A0A4Z2EKK7</accession>
<dbReference type="GO" id="GO:0032979">
    <property type="term" value="P:protein insertion into mitochondrial inner membrane from matrix"/>
    <property type="evidence" value="ECO:0007669"/>
    <property type="project" value="TreeGrafter"/>
</dbReference>
<evidence type="ECO:0000256" key="2">
    <source>
        <dbReference type="ARBA" id="ARBA00022692"/>
    </source>
</evidence>
<dbReference type="GO" id="GO:0032977">
    <property type="term" value="F:membrane insertase activity"/>
    <property type="evidence" value="ECO:0007669"/>
    <property type="project" value="InterPro"/>
</dbReference>
<proteinExistence type="predicted"/>
<dbReference type="Proteomes" id="UP000314294">
    <property type="component" value="Unassembled WGS sequence"/>
</dbReference>
<dbReference type="PANTHER" id="PTHR12428">
    <property type="entry name" value="OXA1"/>
    <property type="match status" value="1"/>
</dbReference>
<dbReference type="AlphaFoldDB" id="A0A4Z2EKK7"/>
<keyword evidence="4" id="KW-0472">Membrane</keyword>
<dbReference type="EMBL" id="SRLO01005764">
    <property type="protein sequence ID" value="TNN29339.1"/>
    <property type="molecule type" value="Genomic_DNA"/>
</dbReference>
<dbReference type="GO" id="GO:0033617">
    <property type="term" value="P:mitochondrial respiratory chain complex IV assembly"/>
    <property type="evidence" value="ECO:0007669"/>
    <property type="project" value="TreeGrafter"/>
</dbReference>
<comment type="subcellular location">
    <subcellularLocation>
        <location evidence="1">Membrane</location>
        <topology evidence="1">Multi-pass membrane protein</topology>
    </subcellularLocation>
</comment>
<evidence type="ECO:0000256" key="3">
    <source>
        <dbReference type="ARBA" id="ARBA00022989"/>
    </source>
</evidence>
<protein>
    <submittedName>
        <fullName evidence="6">Mitochondrial inner membrane protein COX18</fullName>
    </submittedName>
</protein>
<feature type="region of interest" description="Disordered" evidence="5">
    <location>
        <begin position="206"/>
        <end position="233"/>
    </location>
</feature>
<name>A0A4Z2EKK7_9TELE</name>
<feature type="region of interest" description="Disordered" evidence="5">
    <location>
        <begin position="1"/>
        <end position="39"/>
    </location>
</feature>
<sequence>MRRAAQSATQRHRAPHSATERHRAAGRRGPAEPELSGCSETRGLQLQVLLRRATMLRVGGAPLRRATMLRVGGAPLRRATMLRVGGAPLRAGATQLPVRGVWSAAANRKSPPPGHSAAGAPGARILTVCGPKRLSGGGAGGGAGGGVADWAPVHLCEHFLVGVQQVSGLPWWLSIVVATLSVRTLITLPLATYQMVIIARHQNQGPVQQHQNQGPVQQHKNQGPVAPQPRLAL</sequence>
<evidence type="ECO:0000256" key="4">
    <source>
        <dbReference type="ARBA" id="ARBA00023136"/>
    </source>
</evidence>
<keyword evidence="3" id="KW-1133">Transmembrane helix</keyword>
<dbReference type="OrthoDB" id="2148490at2759"/>
<evidence type="ECO:0000256" key="1">
    <source>
        <dbReference type="ARBA" id="ARBA00004141"/>
    </source>
</evidence>
<evidence type="ECO:0000313" key="6">
    <source>
        <dbReference type="EMBL" id="TNN29339.1"/>
    </source>
</evidence>
<dbReference type="GO" id="GO:0005743">
    <property type="term" value="C:mitochondrial inner membrane"/>
    <property type="evidence" value="ECO:0007669"/>
    <property type="project" value="TreeGrafter"/>
</dbReference>
<reference evidence="6 7" key="1">
    <citation type="submission" date="2019-03" db="EMBL/GenBank/DDBJ databases">
        <title>First draft genome of Liparis tanakae, snailfish: a comprehensive survey of snailfish specific genes.</title>
        <authorList>
            <person name="Kim W."/>
            <person name="Song I."/>
            <person name="Jeong J.-H."/>
            <person name="Kim D."/>
            <person name="Kim S."/>
            <person name="Ryu S."/>
            <person name="Song J.Y."/>
            <person name="Lee S.K."/>
        </authorList>
    </citation>
    <scope>NUCLEOTIDE SEQUENCE [LARGE SCALE GENOMIC DNA]</scope>
    <source>
        <tissue evidence="6">Muscle</tissue>
    </source>
</reference>
<dbReference type="PANTHER" id="PTHR12428:SF65">
    <property type="entry name" value="CYTOCHROME C OXIDASE ASSEMBLY PROTEIN COX18, MITOCHONDRIAL"/>
    <property type="match status" value="1"/>
</dbReference>
<feature type="compositionally biased region" description="Low complexity" evidence="5">
    <location>
        <begin position="206"/>
        <end position="218"/>
    </location>
</feature>
<evidence type="ECO:0000313" key="7">
    <source>
        <dbReference type="Proteomes" id="UP000314294"/>
    </source>
</evidence>
<organism evidence="6 7">
    <name type="scientific">Liparis tanakae</name>
    <name type="common">Tanaka's snailfish</name>
    <dbReference type="NCBI Taxonomy" id="230148"/>
    <lineage>
        <taxon>Eukaryota</taxon>
        <taxon>Metazoa</taxon>
        <taxon>Chordata</taxon>
        <taxon>Craniata</taxon>
        <taxon>Vertebrata</taxon>
        <taxon>Euteleostomi</taxon>
        <taxon>Actinopterygii</taxon>
        <taxon>Neopterygii</taxon>
        <taxon>Teleostei</taxon>
        <taxon>Neoteleostei</taxon>
        <taxon>Acanthomorphata</taxon>
        <taxon>Eupercaria</taxon>
        <taxon>Perciformes</taxon>
        <taxon>Cottioidei</taxon>
        <taxon>Cottales</taxon>
        <taxon>Liparidae</taxon>
        <taxon>Liparis</taxon>
    </lineage>
</organism>
<dbReference type="InterPro" id="IPR001708">
    <property type="entry name" value="YidC/ALB3/OXA1/COX18"/>
</dbReference>
<comment type="caution">
    <text evidence="6">The sequence shown here is derived from an EMBL/GenBank/DDBJ whole genome shotgun (WGS) entry which is preliminary data.</text>
</comment>